<evidence type="ECO:0000256" key="3">
    <source>
        <dbReference type="ARBA" id="ARBA00022448"/>
    </source>
</evidence>
<dbReference type="NCBIfam" id="TIGR00787">
    <property type="entry name" value="dctP"/>
    <property type="match status" value="1"/>
</dbReference>
<proteinExistence type="inferred from homology"/>
<gene>
    <name evidence="6" type="ORF">N825_12540</name>
</gene>
<evidence type="ECO:0000313" key="6">
    <source>
        <dbReference type="EMBL" id="EWY38633.1"/>
    </source>
</evidence>
<sequence>MKKIGICLVALLSFTATATSIPALAQAQEVKLTLGHGAAPGNPRDEGAKRFAEAVKRISNGRIEVQVAGSAQLGDDVAMITGMRTGSIDMSLNSQGAVSNVVPEYAALGLPYLFDSAEHAWKVVDGPVGEELAKKAEAKGMITLGYMDNGIRHTSNNKRPITKPDDLKGLKIRTPPSPVAVSIFRALGADTQQIKFSELYIALQQGAVDGQENPVTNFYYSKLHEVQPNLALTGHMYETTPFLMSKRTWDKLNDGDRQSIRTAAKEAVEHQRSLALADDNRLIELLPTLGVKITQVDRAAFRKATAPVIDEFAKSNIGEFVQTVTAEAQKLR</sequence>
<dbReference type="InterPro" id="IPR018389">
    <property type="entry name" value="DctP_fam"/>
</dbReference>
<evidence type="ECO:0000256" key="5">
    <source>
        <dbReference type="SAM" id="SignalP"/>
    </source>
</evidence>
<dbReference type="PIRSF" id="PIRSF006470">
    <property type="entry name" value="DctB"/>
    <property type="match status" value="1"/>
</dbReference>
<dbReference type="OrthoDB" id="7375081at2"/>
<dbReference type="Pfam" id="PF03480">
    <property type="entry name" value="DctP"/>
    <property type="match status" value="1"/>
</dbReference>
<comment type="subcellular location">
    <subcellularLocation>
        <location evidence="1">Cell envelope</location>
    </subcellularLocation>
</comment>
<dbReference type="PANTHER" id="PTHR33376:SF4">
    <property type="entry name" value="SIALIC ACID-BINDING PERIPLASMIC PROTEIN SIAP"/>
    <property type="match status" value="1"/>
</dbReference>
<evidence type="ECO:0000256" key="1">
    <source>
        <dbReference type="ARBA" id="ARBA00004196"/>
    </source>
</evidence>
<dbReference type="PANTHER" id="PTHR33376">
    <property type="match status" value="1"/>
</dbReference>
<dbReference type="SUPFAM" id="SSF53850">
    <property type="entry name" value="Periplasmic binding protein-like II"/>
    <property type="match status" value="1"/>
</dbReference>
<dbReference type="CDD" id="cd13603">
    <property type="entry name" value="PBP2_TRAP_Siap_TeaA_like"/>
    <property type="match status" value="1"/>
</dbReference>
<dbReference type="Gene3D" id="3.40.190.170">
    <property type="entry name" value="Bacterial extracellular solute-binding protein, family 7"/>
    <property type="match status" value="1"/>
</dbReference>
<dbReference type="Proteomes" id="UP000019486">
    <property type="component" value="Unassembled WGS sequence"/>
</dbReference>
<dbReference type="RefSeq" id="WP_037456783.1">
    <property type="nucleotide sequence ID" value="NZ_AVFL01000017.1"/>
</dbReference>
<dbReference type="GO" id="GO:0030288">
    <property type="term" value="C:outer membrane-bounded periplasmic space"/>
    <property type="evidence" value="ECO:0007669"/>
    <property type="project" value="InterPro"/>
</dbReference>
<dbReference type="AlphaFoldDB" id="W9H4H1"/>
<evidence type="ECO:0000256" key="2">
    <source>
        <dbReference type="ARBA" id="ARBA00009023"/>
    </source>
</evidence>
<evidence type="ECO:0000256" key="4">
    <source>
        <dbReference type="ARBA" id="ARBA00022729"/>
    </source>
</evidence>
<reference evidence="6 7" key="1">
    <citation type="submission" date="2013-08" db="EMBL/GenBank/DDBJ databases">
        <title>The genome sequence of Skermanella stibiiresistens.</title>
        <authorList>
            <person name="Zhu W."/>
            <person name="Wang G."/>
        </authorList>
    </citation>
    <scope>NUCLEOTIDE SEQUENCE [LARGE SCALE GENOMIC DNA]</scope>
    <source>
        <strain evidence="6 7">SB22</strain>
    </source>
</reference>
<comment type="similarity">
    <text evidence="2">Belongs to the bacterial solute-binding protein 7 family.</text>
</comment>
<keyword evidence="4 5" id="KW-0732">Signal</keyword>
<dbReference type="InterPro" id="IPR004682">
    <property type="entry name" value="TRAP_DctP"/>
</dbReference>
<keyword evidence="7" id="KW-1185">Reference proteome</keyword>
<dbReference type="PATRIC" id="fig|1385369.3.peg.4399"/>
<name>W9H4H1_9PROT</name>
<protein>
    <submittedName>
        <fullName evidence="6">C4-dicarboxylate ABC transporter</fullName>
    </submittedName>
</protein>
<dbReference type="EMBL" id="AVFL01000017">
    <property type="protein sequence ID" value="EWY38633.1"/>
    <property type="molecule type" value="Genomic_DNA"/>
</dbReference>
<keyword evidence="3" id="KW-0813">Transport</keyword>
<organism evidence="6 7">
    <name type="scientific">Skermanella stibiiresistens SB22</name>
    <dbReference type="NCBI Taxonomy" id="1385369"/>
    <lineage>
        <taxon>Bacteria</taxon>
        <taxon>Pseudomonadati</taxon>
        <taxon>Pseudomonadota</taxon>
        <taxon>Alphaproteobacteria</taxon>
        <taxon>Rhodospirillales</taxon>
        <taxon>Azospirillaceae</taxon>
        <taxon>Skermanella</taxon>
    </lineage>
</organism>
<dbReference type="NCBIfam" id="NF037995">
    <property type="entry name" value="TRAP_S1"/>
    <property type="match status" value="1"/>
</dbReference>
<dbReference type="GO" id="GO:0055085">
    <property type="term" value="P:transmembrane transport"/>
    <property type="evidence" value="ECO:0007669"/>
    <property type="project" value="InterPro"/>
</dbReference>
<comment type="caution">
    <text evidence="6">The sequence shown here is derived from an EMBL/GenBank/DDBJ whole genome shotgun (WGS) entry which is preliminary data.</text>
</comment>
<feature type="chain" id="PRO_5004921591" evidence="5">
    <location>
        <begin position="19"/>
        <end position="332"/>
    </location>
</feature>
<evidence type="ECO:0000313" key="7">
    <source>
        <dbReference type="Proteomes" id="UP000019486"/>
    </source>
</evidence>
<feature type="signal peptide" evidence="5">
    <location>
        <begin position="1"/>
        <end position="18"/>
    </location>
</feature>
<dbReference type="InterPro" id="IPR038404">
    <property type="entry name" value="TRAP_DctP_sf"/>
</dbReference>
<accession>W9H4H1</accession>
<dbReference type="STRING" id="1385369.N825_12540"/>